<organism evidence="6">
    <name type="scientific">uncultured Aureispira sp</name>
    <dbReference type="NCBI Taxonomy" id="1331704"/>
    <lineage>
        <taxon>Bacteria</taxon>
        <taxon>Pseudomonadati</taxon>
        <taxon>Bacteroidota</taxon>
        <taxon>Saprospiria</taxon>
        <taxon>Saprospirales</taxon>
        <taxon>Saprospiraceae</taxon>
        <taxon>Aureispira</taxon>
        <taxon>environmental samples</taxon>
    </lineage>
</organism>
<dbReference type="InterPro" id="IPR003593">
    <property type="entry name" value="AAA+_ATPase"/>
</dbReference>
<dbReference type="PRINTS" id="PR00300">
    <property type="entry name" value="CLPPROTEASEA"/>
</dbReference>
<dbReference type="GO" id="GO:0016887">
    <property type="term" value="F:ATP hydrolysis activity"/>
    <property type="evidence" value="ECO:0007669"/>
    <property type="project" value="InterPro"/>
</dbReference>
<dbReference type="Gene3D" id="3.40.50.300">
    <property type="entry name" value="P-loop containing nucleotide triphosphate hydrolases"/>
    <property type="match status" value="2"/>
</dbReference>
<evidence type="ECO:0000259" key="5">
    <source>
        <dbReference type="SMART" id="SM01086"/>
    </source>
</evidence>
<dbReference type="Gene3D" id="1.10.8.60">
    <property type="match status" value="1"/>
</dbReference>
<dbReference type="SMART" id="SM01086">
    <property type="entry name" value="ClpB_D2-small"/>
    <property type="match status" value="1"/>
</dbReference>
<evidence type="ECO:0000256" key="2">
    <source>
        <dbReference type="ARBA" id="ARBA00022840"/>
    </source>
</evidence>
<evidence type="ECO:0000313" key="6">
    <source>
        <dbReference type="EMBL" id="CAA6826758.1"/>
    </source>
</evidence>
<dbReference type="InterPro" id="IPR001270">
    <property type="entry name" value="ClpA/B"/>
</dbReference>
<evidence type="ECO:0000256" key="1">
    <source>
        <dbReference type="ARBA" id="ARBA00022741"/>
    </source>
</evidence>
<feature type="domain" description="AAA+ ATPase" evidence="4">
    <location>
        <begin position="500"/>
        <end position="660"/>
    </location>
</feature>
<accession>A0A6S6UEX2</accession>
<protein>
    <submittedName>
        <fullName evidence="6">ATP-dependent Clp protease ATP-binding subunit ClpA</fullName>
    </submittedName>
</protein>
<dbReference type="SUPFAM" id="SSF52540">
    <property type="entry name" value="P-loop containing nucleoside triphosphate hydrolases"/>
    <property type="match status" value="2"/>
</dbReference>
<keyword evidence="2 6" id="KW-0067">ATP-binding</keyword>
<gene>
    <name evidence="6" type="ORF">HELGO_WM51523</name>
</gene>
<dbReference type="AlphaFoldDB" id="A0A6S6UEX2"/>
<sequence>MQKIKLPFHIVQLQMENNPDIITTPVLDNGVLWVNIPAPMMAGKFADSYQDKLLDKGEYNTLLDYYIQGDFEQKSVKVSFKASKSQIAFRNLEVTFDYFVQTHNQGFWAIVPALGVEAFTTEVTEIESVVQESIRLDFMRKQRLNLLQDVISTLWFETAVLHTEALDLRTYTPSEIASLQEEKKKELLPKVAQKISIDKTALFGYQKELTQLADIVTGRYNKNVLIVGRSGVGKSTLVWELVHQRKRFKLTPNIWETTASTLIKELSGNVGWQENLTLLCKELTHRGDILFVRNLLELFEVGQYQGNNVSIADYLREYIARGEVLIISECTDEEFARIEARSPNYINNFQVIQLSEPKDSVELESIILQKVESIAHTEKIVLEQEAIKETIRLNKRYTPYSGFPGKPIRFLESILIGSKAKQKRMLQQKQRYVLNRTEVIQSFCEETGMPTFMVDPSIPMDLPSVAEFFRRNVFGQNHAVGILVDILASVKTALLRQGKPIASMLFVGPTGVGKTEMAKVLAQFMFGSRDKMIRFDMSEYSTPYAVARLTGESYFSDGLLTSAVRREPFCVLLFDELEKAHPLFNDLLLQILGEGRLTDSQGKVVNFCSSIIIMTSNIGAKKLQNNDIGWVEDKTEQREAEHFTNEVRRYFRPEIFNRMDQVVPFYSLTKDVVRFVVERELEIFKKREGLLHRNLELTLSSSLYDFLCTTGYNPKYGARALQRTLREVLIIPLAQQLNQYAFDEKLVIEVDIQEGQLVLDIEADPLKLELMLEELTQNEYMDFASQLRQNIVQLFEGKFYVRLLSELDILKRSKRKNSKRFWANETKALEYTNFLALEDKFEKHRKIVEDYELEMALTSMGLGALNTVIYTQMEQWERDYFKLKLELYGMLREDKGGLYLGIYGQHVKHLLKYYIEICKEKDFEWTARTVWYNEATYNEMMEVENEESAIVLRKKSCQYHKKTFSLEDKNRWKPEQGKQHKDDILVGVELLINGLGATIYFDEEGGWHRIITSDNKHKYWVQSSIKEQKTPEEVHRKSFFQKNKKVRRTYSPTHLEDVVYKSPKRELRPADQLGHLIKILDQLFNKKLDGLLF</sequence>
<dbReference type="InterPro" id="IPR050130">
    <property type="entry name" value="ClpA_ClpB"/>
</dbReference>
<keyword evidence="6" id="KW-0645">Protease</keyword>
<dbReference type="GO" id="GO:0005524">
    <property type="term" value="F:ATP binding"/>
    <property type="evidence" value="ECO:0007669"/>
    <property type="project" value="UniProtKB-KW"/>
</dbReference>
<dbReference type="PANTHER" id="PTHR11638:SF18">
    <property type="entry name" value="HEAT SHOCK PROTEIN 104"/>
    <property type="match status" value="1"/>
</dbReference>
<dbReference type="Pfam" id="PF10431">
    <property type="entry name" value="ClpB_D2-small"/>
    <property type="match status" value="1"/>
</dbReference>
<dbReference type="InterPro" id="IPR027417">
    <property type="entry name" value="P-loop_NTPase"/>
</dbReference>
<dbReference type="GO" id="GO:0006508">
    <property type="term" value="P:proteolysis"/>
    <property type="evidence" value="ECO:0007669"/>
    <property type="project" value="UniProtKB-KW"/>
</dbReference>
<dbReference type="InterPro" id="IPR019489">
    <property type="entry name" value="Clp_ATPase_C"/>
</dbReference>
<dbReference type="EMBL" id="CACVAQ010000386">
    <property type="protein sequence ID" value="CAA6826758.1"/>
    <property type="molecule type" value="Genomic_DNA"/>
</dbReference>
<feature type="domain" description="AAA+ ATPase" evidence="4">
    <location>
        <begin position="220"/>
        <end position="386"/>
    </location>
</feature>
<dbReference type="GO" id="GO:0034605">
    <property type="term" value="P:cellular response to heat"/>
    <property type="evidence" value="ECO:0007669"/>
    <property type="project" value="TreeGrafter"/>
</dbReference>
<dbReference type="CDD" id="cd19499">
    <property type="entry name" value="RecA-like_ClpB_Hsp104-like"/>
    <property type="match status" value="1"/>
</dbReference>
<keyword evidence="6" id="KW-0378">Hydrolase</keyword>
<dbReference type="SMART" id="SM00382">
    <property type="entry name" value="AAA"/>
    <property type="match status" value="2"/>
</dbReference>
<dbReference type="Pfam" id="PF07724">
    <property type="entry name" value="AAA_2"/>
    <property type="match status" value="1"/>
</dbReference>
<proteinExistence type="predicted"/>
<dbReference type="PANTHER" id="PTHR11638">
    <property type="entry name" value="ATP-DEPENDENT CLP PROTEASE"/>
    <property type="match status" value="1"/>
</dbReference>
<keyword evidence="3" id="KW-0143">Chaperone</keyword>
<feature type="domain" description="Clp ATPase C-terminal" evidence="5">
    <location>
        <begin position="668"/>
        <end position="759"/>
    </location>
</feature>
<reference evidence="6" key="1">
    <citation type="submission" date="2020-01" db="EMBL/GenBank/DDBJ databases">
        <authorList>
            <person name="Meier V. D."/>
            <person name="Meier V D."/>
        </authorList>
    </citation>
    <scope>NUCLEOTIDE SEQUENCE</scope>
    <source>
        <strain evidence="6">HLG_WM_MAG_10</strain>
    </source>
</reference>
<name>A0A6S6UEX2_9BACT</name>
<dbReference type="GO" id="GO:0005737">
    <property type="term" value="C:cytoplasm"/>
    <property type="evidence" value="ECO:0007669"/>
    <property type="project" value="TreeGrafter"/>
</dbReference>
<keyword evidence="1" id="KW-0547">Nucleotide-binding</keyword>
<dbReference type="InterPro" id="IPR003959">
    <property type="entry name" value="ATPase_AAA_core"/>
</dbReference>
<evidence type="ECO:0000259" key="4">
    <source>
        <dbReference type="SMART" id="SM00382"/>
    </source>
</evidence>
<evidence type="ECO:0000256" key="3">
    <source>
        <dbReference type="ARBA" id="ARBA00023186"/>
    </source>
</evidence>
<dbReference type="GO" id="GO:0008233">
    <property type="term" value="F:peptidase activity"/>
    <property type="evidence" value="ECO:0007669"/>
    <property type="project" value="UniProtKB-KW"/>
</dbReference>